<dbReference type="OrthoDB" id="353373at2"/>
<dbReference type="EMBL" id="CP035807">
    <property type="protein sequence ID" value="QEN03249.1"/>
    <property type="molecule type" value="Genomic_DNA"/>
</dbReference>
<name>A0A5C1Q8F6_9SPIO</name>
<proteinExistence type="predicted"/>
<reference evidence="1 2" key="2">
    <citation type="submission" date="2019-09" db="EMBL/GenBank/DDBJ databases">
        <title>Complete Genome Sequence and Methylome Analysis of free living Spirochaetas.</title>
        <authorList>
            <person name="Leshcheva N."/>
            <person name="Mikheeva N."/>
        </authorList>
    </citation>
    <scope>NUCLEOTIDE SEQUENCE [LARGE SCALE GENOMIC DNA]</scope>
    <source>
        <strain evidence="1 2">P</strain>
    </source>
</reference>
<gene>
    <name evidence="1" type="ORF">EW093_00525</name>
</gene>
<accession>A0A5C1Q8F6</accession>
<sequence length="1100" mass="127672">MKQIIIMLFIILFSTTLVYSKGSSEISDIDIAKQLIEEKKYDEAIKLLTTYSIENPKSIYEVQELLDTVRVEREKINTLMDDLITAIYDEEDFEKGDLIINKIKDLNPNPDQLSKVFLRNARDAATFVVNRKKFKTLMDQALEFLKVEEYNNALDIYLLCLDFHRDEFDLLMEDNETTSPIENVDLNVIDEDVSLNSYYNTLKNSSYLEVNQIKSSVESLKNYIILLQDNMAIVNTLIEEEEINNERLVSTLESIKEIPDIIDNFTKINSKLFDYNELFSKITIEGSKSNFITYATLTLDGRSQEEEGILYIINSLFPRYINDIVSKLENRINSDYKIAVDKFDSGLYDESTPIFNSISSSLKALRDTTSLWKIFIDIDDNLNITGRDILVDKYSYYGDSQVGLQVIDSFKTITQLKIDLESFDNEDYTTYRNYINENLILAKTRISEWNKIEDNINKRTILKYKKAPLWIADIKKEIEKLEKRYIDQEITLVSNLSRENFIDIFEVDSDEIVDGSDAMGDAIRKAALPTDSPQNIKVFFDINNTDERELLTYNPETALENLENIELEYSQYITKLEGFISKFENEKSYIFENKGFSSRFDSALKSLELATVNRDLLNRYKNEAINKITLSKESENRGVTTYQNALNAFEREDFNVARELIETGKTISETAISYSNNSYVINELIPSLYRLNDEIKQEEARIVIRDVRQLITLGKTQYLEGAYIPASDLFKEAELRWAEINTEPHPEIPYWLALTRDALAIESGRYLSVTEPLYSILAGYLSFAENAYREGVKEENKVNKLKSFAVADSYLLKVLEVRPLNERARFLQLQVLKSKDPESFKVIFRNDFNRYRSNVLKAIENVNFIEPNNEEAILLAYEEIVRDAYRLNPRYSGSRRRVLLERFYTPTSTVGKSKTQIDREKSDIEDKRKIINESYTRFKDLLKIAEDDQKNQVQQIINLSEVALGFKRLPVDTSNIRESDAIFVNAQNKLRSIDQTDIDSLRGILTDLQKALSLNPNNQEIPVVIDDILVMLGEESNFQLAPNEDRLFREAQKDFIEGNYFEARDKILIILRANDKNKNYPKLKELINRVEIKIKVEITI</sequence>
<dbReference type="RefSeq" id="WP_149566509.1">
    <property type="nucleotide sequence ID" value="NZ_CP035807.1"/>
</dbReference>
<dbReference type="KEGG" id="sper:EW093_00525"/>
<evidence type="ECO:0000313" key="2">
    <source>
        <dbReference type="Proteomes" id="UP000323824"/>
    </source>
</evidence>
<reference evidence="1 2" key="1">
    <citation type="submission" date="2019-02" db="EMBL/GenBank/DDBJ databases">
        <authorList>
            <person name="Fomenkov A."/>
            <person name="Dubinina G."/>
            <person name="Grabovich M."/>
            <person name="Vincze T."/>
            <person name="Roberts R.J."/>
        </authorList>
    </citation>
    <scope>NUCLEOTIDE SEQUENCE [LARGE SCALE GENOMIC DNA]</scope>
    <source>
        <strain evidence="1 2">P</strain>
    </source>
</reference>
<dbReference type="AlphaFoldDB" id="A0A5C1Q8F6"/>
<organism evidence="1 2">
    <name type="scientific">Thiospirochaeta perfilievii</name>
    <dbReference type="NCBI Taxonomy" id="252967"/>
    <lineage>
        <taxon>Bacteria</taxon>
        <taxon>Pseudomonadati</taxon>
        <taxon>Spirochaetota</taxon>
        <taxon>Spirochaetia</taxon>
        <taxon>Spirochaetales</taxon>
        <taxon>Spirochaetaceae</taxon>
        <taxon>Thiospirochaeta</taxon>
    </lineage>
</organism>
<dbReference type="Proteomes" id="UP000323824">
    <property type="component" value="Chromosome"/>
</dbReference>
<evidence type="ECO:0000313" key="1">
    <source>
        <dbReference type="EMBL" id="QEN03249.1"/>
    </source>
</evidence>
<protein>
    <submittedName>
        <fullName evidence="1">Uncharacterized protein</fullName>
    </submittedName>
</protein>
<keyword evidence="2" id="KW-1185">Reference proteome</keyword>